<comment type="caution">
    <text evidence="4">The sequence shown here is derived from an EMBL/GenBank/DDBJ whole genome shotgun (WGS) entry which is preliminary data.</text>
</comment>
<dbReference type="InterPro" id="IPR008139">
    <property type="entry name" value="SaposinB_dom"/>
</dbReference>
<dbReference type="PROSITE" id="PS50015">
    <property type="entry name" value="SAP_B"/>
    <property type="match status" value="1"/>
</dbReference>
<dbReference type="Gene3D" id="1.10.225.10">
    <property type="entry name" value="Saposin-like"/>
    <property type="match status" value="1"/>
</dbReference>
<protein>
    <submittedName>
        <fullName evidence="4">Saposin isoform 1</fullName>
    </submittedName>
</protein>
<dbReference type="AlphaFoldDB" id="A0A423UA74"/>
<keyword evidence="5" id="KW-1185">Reference proteome</keyword>
<organism evidence="4 5">
    <name type="scientific">Penaeus vannamei</name>
    <name type="common">Whiteleg shrimp</name>
    <name type="synonym">Litopenaeus vannamei</name>
    <dbReference type="NCBI Taxonomy" id="6689"/>
    <lineage>
        <taxon>Eukaryota</taxon>
        <taxon>Metazoa</taxon>
        <taxon>Ecdysozoa</taxon>
        <taxon>Arthropoda</taxon>
        <taxon>Crustacea</taxon>
        <taxon>Multicrustacea</taxon>
        <taxon>Malacostraca</taxon>
        <taxon>Eumalacostraca</taxon>
        <taxon>Eucarida</taxon>
        <taxon>Decapoda</taxon>
        <taxon>Dendrobranchiata</taxon>
        <taxon>Penaeoidea</taxon>
        <taxon>Penaeidae</taxon>
        <taxon>Penaeus</taxon>
    </lineage>
</organism>
<accession>A0A423UA74</accession>
<sequence>MVGQHLIGGDESSAIRFENENQGSNLPRVKLSKSGIDVSSAGRNGMLAAPVGKGRVGDDNKCVMCEFALHFLQNMLEQKDTRKDIEDAVERLCTMMPIHWQRSVRTM</sequence>
<dbReference type="InterPro" id="IPR007856">
    <property type="entry name" value="SapB_1"/>
</dbReference>
<reference evidence="4 5" key="2">
    <citation type="submission" date="2019-01" db="EMBL/GenBank/DDBJ databases">
        <title>The decoding of complex shrimp genome reveals the adaptation for benthos swimmer, frequently molting mechanism and breeding impact on genome.</title>
        <authorList>
            <person name="Sun Y."/>
            <person name="Gao Y."/>
            <person name="Yu Y."/>
        </authorList>
    </citation>
    <scope>NUCLEOTIDE SEQUENCE [LARGE SCALE GENOMIC DNA]</scope>
    <source>
        <tissue evidence="4">Muscle</tissue>
    </source>
</reference>
<proteinExistence type="predicted"/>
<feature type="region of interest" description="Disordered" evidence="2">
    <location>
        <begin position="1"/>
        <end position="31"/>
    </location>
</feature>
<dbReference type="GO" id="GO:0006629">
    <property type="term" value="P:lipid metabolic process"/>
    <property type="evidence" value="ECO:0007669"/>
    <property type="project" value="InterPro"/>
</dbReference>
<evidence type="ECO:0000313" key="5">
    <source>
        <dbReference type="Proteomes" id="UP000283509"/>
    </source>
</evidence>
<dbReference type="EMBL" id="QCYY01000240">
    <property type="protein sequence ID" value="ROT85593.1"/>
    <property type="molecule type" value="Genomic_DNA"/>
</dbReference>
<gene>
    <name evidence="4" type="ORF">C7M84_011025</name>
</gene>
<reference evidence="4 5" key="1">
    <citation type="submission" date="2018-04" db="EMBL/GenBank/DDBJ databases">
        <authorList>
            <person name="Zhang X."/>
            <person name="Yuan J."/>
            <person name="Li F."/>
            <person name="Xiang J."/>
        </authorList>
    </citation>
    <scope>NUCLEOTIDE SEQUENCE [LARGE SCALE GENOMIC DNA]</scope>
    <source>
        <tissue evidence="4">Muscle</tissue>
    </source>
</reference>
<dbReference type="Pfam" id="PF05184">
    <property type="entry name" value="SapB_1"/>
    <property type="match status" value="1"/>
</dbReference>
<dbReference type="Proteomes" id="UP000283509">
    <property type="component" value="Unassembled WGS sequence"/>
</dbReference>
<dbReference type="InterPro" id="IPR011001">
    <property type="entry name" value="Saposin-like"/>
</dbReference>
<evidence type="ECO:0000256" key="2">
    <source>
        <dbReference type="SAM" id="MobiDB-lite"/>
    </source>
</evidence>
<evidence type="ECO:0000313" key="4">
    <source>
        <dbReference type="EMBL" id="ROT85593.1"/>
    </source>
</evidence>
<feature type="domain" description="Saposin B-type" evidence="3">
    <location>
        <begin position="58"/>
        <end position="99"/>
    </location>
</feature>
<dbReference type="OrthoDB" id="69496at2759"/>
<name>A0A423UA74_PENVA</name>
<evidence type="ECO:0000256" key="1">
    <source>
        <dbReference type="ARBA" id="ARBA00023157"/>
    </source>
</evidence>
<evidence type="ECO:0000259" key="3">
    <source>
        <dbReference type="PROSITE" id="PS50015"/>
    </source>
</evidence>
<dbReference type="SUPFAM" id="SSF47862">
    <property type="entry name" value="Saposin"/>
    <property type="match status" value="1"/>
</dbReference>
<keyword evidence="1" id="KW-1015">Disulfide bond</keyword>